<proteinExistence type="predicted"/>
<evidence type="ECO:0000256" key="1">
    <source>
        <dbReference type="SAM" id="MobiDB-lite"/>
    </source>
</evidence>
<gene>
    <name evidence="2" type="ORF">GUR47_14325</name>
</gene>
<sequence>MTASGPGSGGTPGEPDGTPAVPEYVWRQFLEDDERAIRASAPREPSARDRVPGWRPPEPSVDHPGRPDLPGHPGGADRPDRPGHIDRARGTVGEAWRREETWAGTPWRELDGRARLRRVGRVAGTAAAVALALTAWSQLSTGPAGPGGEPAETIGRPLEESPALPTADSGAKPPTDSLAPTDSGAASPAVFEPAPSAIPRASTSAWTFD</sequence>
<dbReference type="EMBL" id="JAAIFS010000003">
    <property type="protein sequence ID" value="NEV87832.1"/>
    <property type="molecule type" value="Genomic_DNA"/>
</dbReference>
<name>A0A6B3QIR8_STRTE</name>
<comment type="caution">
    <text evidence="2">The sequence shown here is derived from an EMBL/GenBank/DDBJ whole genome shotgun (WGS) entry which is preliminary data.</text>
</comment>
<feature type="region of interest" description="Disordered" evidence="1">
    <location>
        <begin position="1"/>
        <end position="97"/>
    </location>
</feature>
<feature type="compositionally biased region" description="Basic and acidic residues" evidence="1">
    <location>
        <begin position="75"/>
        <end position="97"/>
    </location>
</feature>
<feature type="compositionally biased region" description="Gly residues" evidence="1">
    <location>
        <begin position="1"/>
        <end position="12"/>
    </location>
</feature>
<feature type="region of interest" description="Disordered" evidence="1">
    <location>
        <begin position="139"/>
        <end position="209"/>
    </location>
</feature>
<protein>
    <submittedName>
        <fullName evidence="2">Uncharacterized protein</fullName>
    </submittedName>
</protein>
<dbReference type="RefSeq" id="WP_164458672.1">
    <property type="nucleotide sequence ID" value="NZ_JAAIFS010000003.1"/>
</dbReference>
<reference evidence="2" key="1">
    <citation type="journal article" date="2020" name="Microorganisms">
        <title>Isolation, Genomic and Metabolomic Characterization of Streptomyces tendae VITAKN with Quorum Sensing Inhibitory Activity from Southern India.</title>
        <authorList>
            <person name="Ishaque N.M."/>
            <person name="Burgsdorf I."/>
            <person name="Limlingan Malit J.J."/>
            <person name="Saha S."/>
            <person name="Teta R."/>
            <person name="Ewe D."/>
            <person name="Kannabiran K."/>
            <person name="Hrouzek P."/>
            <person name="Steindler L."/>
            <person name="Costantino V."/>
            <person name="Saurav K."/>
        </authorList>
    </citation>
    <scope>NUCLEOTIDE SEQUENCE</scope>
    <source>
        <strain evidence="2">VITAKN</strain>
    </source>
</reference>
<evidence type="ECO:0000313" key="2">
    <source>
        <dbReference type="EMBL" id="NEV87832.1"/>
    </source>
</evidence>
<dbReference type="AlphaFoldDB" id="A0A6B3QIR8"/>
<organism evidence="2">
    <name type="scientific">Streptomyces tendae</name>
    <dbReference type="NCBI Taxonomy" id="1932"/>
    <lineage>
        <taxon>Bacteria</taxon>
        <taxon>Bacillati</taxon>
        <taxon>Actinomycetota</taxon>
        <taxon>Actinomycetes</taxon>
        <taxon>Kitasatosporales</taxon>
        <taxon>Streptomycetaceae</taxon>
        <taxon>Streptomyces</taxon>
    </lineage>
</organism>
<accession>A0A6B3QIR8</accession>